<organism evidence="4 5">
    <name type="scientific">Rehmannia glutinosa</name>
    <name type="common">Chinese foxglove</name>
    <dbReference type="NCBI Taxonomy" id="99300"/>
    <lineage>
        <taxon>Eukaryota</taxon>
        <taxon>Viridiplantae</taxon>
        <taxon>Streptophyta</taxon>
        <taxon>Embryophyta</taxon>
        <taxon>Tracheophyta</taxon>
        <taxon>Spermatophyta</taxon>
        <taxon>Magnoliopsida</taxon>
        <taxon>eudicotyledons</taxon>
        <taxon>Gunneridae</taxon>
        <taxon>Pentapetalae</taxon>
        <taxon>asterids</taxon>
        <taxon>lamiids</taxon>
        <taxon>Lamiales</taxon>
        <taxon>Orobanchaceae</taxon>
        <taxon>Rehmannieae</taxon>
        <taxon>Rehmannia</taxon>
    </lineage>
</organism>
<feature type="transmembrane region" description="Helical" evidence="2">
    <location>
        <begin position="175"/>
        <end position="199"/>
    </location>
</feature>
<dbReference type="PANTHER" id="PTHR31061">
    <property type="entry name" value="LD22376P"/>
    <property type="match status" value="1"/>
</dbReference>
<feature type="transmembrane region" description="Helical" evidence="2">
    <location>
        <begin position="278"/>
        <end position="295"/>
    </location>
</feature>
<feature type="transmembrane region" description="Helical" evidence="2">
    <location>
        <begin position="67"/>
        <end position="84"/>
    </location>
</feature>
<keyword evidence="5" id="KW-1185">Reference proteome</keyword>
<reference evidence="4 5" key="1">
    <citation type="journal article" date="2021" name="Comput. Struct. Biotechnol. J.">
        <title>De novo genome assembly of the potent medicinal plant Rehmannia glutinosa using nanopore technology.</title>
        <authorList>
            <person name="Ma L."/>
            <person name="Dong C."/>
            <person name="Song C."/>
            <person name="Wang X."/>
            <person name="Zheng X."/>
            <person name="Niu Y."/>
            <person name="Chen S."/>
            <person name="Feng W."/>
        </authorList>
    </citation>
    <scope>NUCLEOTIDE SEQUENCE [LARGE SCALE GENOMIC DNA]</scope>
    <source>
        <strain evidence="4">DH-2019</strain>
    </source>
</reference>
<sequence>MEDPKRMEEGFGNGSQPATEATGHHHNKVAENIAHDNDQKGMMATLDLPEEQKEEEPMMMKQKTKRVATLDAFRGLTIVLMILVDDAGGAYPKIDHSPWNGCTLADFVLPFFLFIVGVAIALALKKIPEVKYAIRKIILRTLKLIFWGILLQGGYSHAPDNLTYGVDMKHIRWCGILQVMIGGFVAFVIYMVTTFSLFVPDWSFTVRQDDTAERYTACTFSSPGDGLFDDDAPSWCRAPFEPEGLLSSISAIVTGTIGIHYGHVLIHFKGHAQRLKQWVSMGLVLLIVACILHFTDAIPINKQLYSFSYVCFTAGAAGIVFSVLYILIDVWGLRTPFLFLEWIGMNAMLVFVMAAQGIFAAFINGWYFKNPDNNLVNWIQQHVFIDVWKSKRVGRLLYVIFCEITFWSVVSGILHKLGIYWKL</sequence>
<evidence type="ECO:0000259" key="3">
    <source>
        <dbReference type="Pfam" id="PF07786"/>
    </source>
</evidence>
<feature type="transmembrane region" description="Helical" evidence="2">
    <location>
        <begin position="137"/>
        <end position="155"/>
    </location>
</feature>
<evidence type="ECO:0000256" key="2">
    <source>
        <dbReference type="SAM" id="Phobius"/>
    </source>
</evidence>
<keyword evidence="2" id="KW-0472">Membrane</keyword>
<keyword evidence="2" id="KW-0812">Transmembrane</keyword>
<evidence type="ECO:0000313" key="4">
    <source>
        <dbReference type="EMBL" id="KAK6126250.1"/>
    </source>
</evidence>
<feature type="transmembrane region" description="Helical" evidence="2">
    <location>
        <begin position="396"/>
        <end position="414"/>
    </location>
</feature>
<accession>A0ABR0UVX8</accession>
<evidence type="ECO:0000256" key="1">
    <source>
        <dbReference type="SAM" id="MobiDB-lite"/>
    </source>
</evidence>
<feature type="domain" description="Heparan-alpha-glucosaminide N-acetyltransferase catalytic" evidence="3">
    <location>
        <begin position="66"/>
        <end position="156"/>
    </location>
</feature>
<comment type="caution">
    <text evidence="4">The sequence shown here is derived from an EMBL/GenBank/DDBJ whole genome shotgun (WGS) entry which is preliminary data.</text>
</comment>
<feature type="transmembrane region" description="Helical" evidence="2">
    <location>
        <begin position="349"/>
        <end position="368"/>
    </location>
</feature>
<dbReference type="Pfam" id="PF07786">
    <property type="entry name" value="HGSNAT_cat"/>
    <property type="match status" value="1"/>
</dbReference>
<dbReference type="Proteomes" id="UP001318860">
    <property type="component" value="Unassembled WGS sequence"/>
</dbReference>
<dbReference type="InterPro" id="IPR012429">
    <property type="entry name" value="HGSNAT_cat"/>
</dbReference>
<feature type="transmembrane region" description="Helical" evidence="2">
    <location>
        <begin position="307"/>
        <end position="328"/>
    </location>
</feature>
<dbReference type="EMBL" id="JABTTQ020002056">
    <property type="protein sequence ID" value="KAK6126250.1"/>
    <property type="molecule type" value="Genomic_DNA"/>
</dbReference>
<proteinExistence type="predicted"/>
<feature type="region of interest" description="Disordered" evidence="1">
    <location>
        <begin position="1"/>
        <end position="27"/>
    </location>
</feature>
<protein>
    <recommendedName>
        <fullName evidence="3">Heparan-alpha-glucosaminide N-acetyltransferase catalytic domain-containing protein</fullName>
    </recommendedName>
</protein>
<dbReference type="PANTHER" id="PTHR31061:SF5">
    <property type="entry name" value="HEPARAN-ALPHA-GLUCOSAMINIDE N-ACETYLTRANSFERASE CATALYTIC DOMAIN-CONTAINING PROTEIN"/>
    <property type="match status" value="1"/>
</dbReference>
<keyword evidence="2" id="KW-1133">Transmembrane helix</keyword>
<feature type="transmembrane region" description="Helical" evidence="2">
    <location>
        <begin position="104"/>
        <end position="125"/>
    </location>
</feature>
<name>A0ABR0UVX8_REHGL</name>
<evidence type="ECO:0000313" key="5">
    <source>
        <dbReference type="Proteomes" id="UP001318860"/>
    </source>
</evidence>
<gene>
    <name evidence="4" type="ORF">DH2020_039995</name>
</gene>